<keyword evidence="7" id="KW-0378">Hydrolase</keyword>
<dbReference type="Pfam" id="PF00476">
    <property type="entry name" value="DNA_pol_A"/>
    <property type="match status" value="1"/>
</dbReference>
<dbReference type="Pfam" id="PF01612">
    <property type="entry name" value="DNA_pol_A_exo1"/>
    <property type="match status" value="1"/>
</dbReference>
<dbReference type="PRINTS" id="PR00868">
    <property type="entry name" value="DNAPOLI"/>
</dbReference>
<comment type="catalytic activity">
    <reaction evidence="5">
        <text>DNA(n) + a 2'-deoxyribonucleoside 5'-triphosphate = DNA(n+1) + diphosphate</text>
        <dbReference type="Rhea" id="RHEA:22508"/>
        <dbReference type="Rhea" id="RHEA-COMP:17339"/>
        <dbReference type="Rhea" id="RHEA-COMP:17340"/>
        <dbReference type="ChEBI" id="CHEBI:33019"/>
        <dbReference type="ChEBI" id="CHEBI:61560"/>
        <dbReference type="ChEBI" id="CHEBI:173112"/>
        <dbReference type="EC" id="2.7.7.7"/>
    </reaction>
</comment>
<dbReference type="EMBL" id="WJBE01000005">
    <property type="protein sequence ID" value="MBC3899418.1"/>
    <property type="molecule type" value="Genomic_DNA"/>
</dbReference>
<dbReference type="InterPro" id="IPR043502">
    <property type="entry name" value="DNA/RNA_pol_sf"/>
</dbReference>
<organism evidence="7 8">
    <name type="scientific">Acetobacterium malicum</name>
    <dbReference type="NCBI Taxonomy" id="52692"/>
    <lineage>
        <taxon>Bacteria</taxon>
        <taxon>Bacillati</taxon>
        <taxon>Bacillota</taxon>
        <taxon>Clostridia</taxon>
        <taxon>Eubacteriales</taxon>
        <taxon>Eubacteriaceae</taxon>
        <taxon>Acetobacterium</taxon>
    </lineage>
</organism>
<comment type="similarity">
    <text evidence="1">Belongs to the DNA polymerase type-A family.</text>
</comment>
<dbReference type="GO" id="GO:0004527">
    <property type="term" value="F:exonuclease activity"/>
    <property type="evidence" value="ECO:0007669"/>
    <property type="project" value="UniProtKB-KW"/>
</dbReference>
<dbReference type="SUPFAM" id="SSF53098">
    <property type="entry name" value="Ribonuclease H-like"/>
    <property type="match status" value="1"/>
</dbReference>
<dbReference type="InterPro" id="IPR036397">
    <property type="entry name" value="RNaseH_sf"/>
</dbReference>
<dbReference type="Gene3D" id="1.10.150.20">
    <property type="entry name" value="5' to 3' exonuclease, C-terminal subdomain"/>
    <property type="match status" value="1"/>
</dbReference>
<dbReference type="SUPFAM" id="SSF56672">
    <property type="entry name" value="DNA/RNA polymerases"/>
    <property type="match status" value="1"/>
</dbReference>
<keyword evidence="7" id="KW-0540">Nuclease</keyword>
<accession>A0ABR6YW43</accession>
<dbReference type="EC" id="2.7.7.7" evidence="2"/>
<dbReference type="PANTHER" id="PTHR10133:SF27">
    <property type="entry name" value="DNA POLYMERASE NU"/>
    <property type="match status" value="1"/>
</dbReference>
<dbReference type="InterPro" id="IPR002562">
    <property type="entry name" value="3'-5'_exonuclease_dom"/>
</dbReference>
<feature type="domain" description="DNA-directed DNA polymerase family A palm" evidence="6">
    <location>
        <begin position="397"/>
        <end position="615"/>
    </location>
</feature>
<dbReference type="Gene3D" id="3.30.70.370">
    <property type="match status" value="1"/>
</dbReference>
<dbReference type="Gene3D" id="3.30.420.10">
    <property type="entry name" value="Ribonuclease H-like superfamily/Ribonuclease H"/>
    <property type="match status" value="1"/>
</dbReference>
<dbReference type="SMART" id="SM00482">
    <property type="entry name" value="POLAc"/>
    <property type="match status" value="1"/>
</dbReference>
<gene>
    <name evidence="7" type="ORF">GH811_07295</name>
</gene>
<evidence type="ECO:0000256" key="2">
    <source>
        <dbReference type="ARBA" id="ARBA00012417"/>
    </source>
</evidence>
<dbReference type="InterPro" id="IPR012337">
    <property type="entry name" value="RNaseH-like_sf"/>
</dbReference>
<proteinExistence type="inferred from homology"/>
<protein>
    <recommendedName>
        <fullName evidence="3">DNA polymerase I</fullName>
        <ecNumber evidence="2">2.7.7.7</ecNumber>
    </recommendedName>
</protein>
<keyword evidence="8" id="KW-1185">Reference proteome</keyword>
<dbReference type="PANTHER" id="PTHR10133">
    <property type="entry name" value="DNA POLYMERASE I"/>
    <property type="match status" value="1"/>
</dbReference>
<reference evidence="7 8" key="1">
    <citation type="journal article" date="2020" name="mSystems">
        <title>Defining Genomic and Predicted Metabolic Features of the Acetobacterium Genus.</title>
        <authorList>
            <person name="Ross D.E."/>
            <person name="Marshall C.W."/>
            <person name="Gulliver D."/>
            <person name="May H.D."/>
            <person name="Norman R.S."/>
        </authorList>
    </citation>
    <scope>NUCLEOTIDE SEQUENCE [LARGE SCALE GENOMIC DNA]</scope>
    <source>
        <strain evidence="7 8">DSM 4132</strain>
    </source>
</reference>
<evidence type="ECO:0000259" key="6">
    <source>
        <dbReference type="SMART" id="SM00482"/>
    </source>
</evidence>
<keyword evidence="4" id="KW-0235">DNA replication</keyword>
<name>A0ABR6YW43_9FIRM</name>
<dbReference type="RefSeq" id="WP_186893913.1">
    <property type="nucleotide sequence ID" value="NZ_WJBE01000005.1"/>
</dbReference>
<evidence type="ECO:0000256" key="4">
    <source>
        <dbReference type="ARBA" id="ARBA00022705"/>
    </source>
</evidence>
<dbReference type="Gene3D" id="1.20.1060.10">
    <property type="entry name" value="Taq DNA Polymerase, Chain T, domain 4"/>
    <property type="match status" value="1"/>
</dbReference>
<evidence type="ECO:0000313" key="7">
    <source>
        <dbReference type="EMBL" id="MBC3899418.1"/>
    </source>
</evidence>
<dbReference type="CDD" id="cd06139">
    <property type="entry name" value="DNA_polA_I_Ecoli_like_exo"/>
    <property type="match status" value="1"/>
</dbReference>
<evidence type="ECO:0000256" key="1">
    <source>
        <dbReference type="ARBA" id="ARBA00007705"/>
    </source>
</evidence>
<dbReference type="InterPro" id="IPR001098">
    <property type="entry name" value="DNA-dir_DNA_pol_A_palm_dom"/>
</dbReference>
<keyword evidence="7" id="KW-0269">Exonuclease</keyword>
<evidence type="ECO:0000256" key="3">
    <source>
        <dbReference type="ARBA" id="ARBA00020311"/>
    </source>
</evidence>
<comment type="caution">
    <text evidence="7">The sequence shown here is derived from an EMBL/GenBank/DDBJ whole genome shotgun (WGS) entry which is preliminary data.</text>
</comment>
<sequence>MNSQQTQYRLVTELAELDAYLAGATVVAFDFETAPQPAWQDDGTAALDPHRGIIVGISLTVTPTMNENNGLQAIYIPLGHHDLAGTGLNADAGAVLALLRQRVFENPAVTKIAHNLGFEAKFLLVQGITLVPPVYDTMAGALLMYKEEGHFRRLADVGLKTLARDWLGLTLPSFVDVVGIGSFADLDPRDPATIAYACSDAELAWRCYKLENDWFQTHIPAHQRLVHAIESPVALFTARMEQRGFLVDRPGLMAAAAAAEAQLAQYLSNLETMGRRPVQVGKNAATNDLKAYLFADLGLPVLKQTDTGKPSVDAEAILGLRDYCRDHAPEQLPYLEAISAYRGLAKLHKTYLLGLAAKINPVSGAIHTQFFQLGAETGRFTSAHPNCQNLPAGPLYGVNVRDFLIARPGYTLVAVDYSQIELRIGAWFTRDPNLLAVYREGGDIHAVTTAAVYGITLAAAQDSSDPDYKARRTVAKNINFGIFYGLYPKGLRDILRLKAGQNLSLEACEAMIFNLKRTYPELGPWQEQVKTAARYRETVDTALGRRRCLPGINAPEEGLQGHFERAALNHPIQGTAADILKLAMVRLEAGLTARPFIRPLLTVHDEIVFEVETAQLGDAIPWIVAVMAAPPFAAFDVPLAVEVTVGQRYGTLGAWAGAE</sequence>
<evidence type="ECO:0000313" key="8">
    <source>
        <dbReference type="Proteomes" id="UP000622405"/>
    </source>
</evidence>
<evidence type="ECO:0000256" key="5">
    <source>
        <dbReference type="ARBA" id="ARBA00049244"/>
    </source>
</evidence>
<dbReference type="Proteomes" id="UP000622405">
    <property type="component" value="Unassembled WGS sequence"/>
</dbReference>
<dbReference type="InterPro" id="IPR002298">
    <property type="entry name" value="DNA_polymerase_A"/>
</dbReference>